<evidence type="ECO:0000313" key="3">
    <source>
        <dbReference type="Proteomes" id="UP000015105"/>
    </source>
</evidence>
<sequence length="85" mass="9560">TDLDPWRASPWGGAPPPPPWPWPRPSSSSPQPSKKPAKNLGFSLPGVTVRRPPEVAPPARGRQFVRRVRQEQIPLAVFFFGREFH</sequence>
<evidence type="ECO:0000313" key="2">
    <source>
        <dbReference type="EnsemblPlants" id="AET6Gv20942000.6"/>
    </source>
</evidence>
<accession>A0A453Q1K4</accession>
<reference evidence="2" key="5">
    <citation type="journal article" date="2021" name="G3 (Bethesda)">
        <title>Aegilops tauschii genome assembly Aet v5.0 features greater sequence contiguity and improved annotation.</title>
        <authorList>
            <person name="Wang L."/>
            <person name="Zhu T."/>
            <person name="Rodriguez J.C."/>
            <person name="Deal K.R."/>
            <person name="Dubcovsky J."/>
            <person name="McGuire P.E."/>
            <person name="Lux T."/>
            <person name="Spannagl M."/>
            <person name="Mayer K.F.X."/>
            <person name="Baldrich P."/>
            <person name="Meyers B.C."/>
            <person name="Huo N."/>
            <person name="Gu Y.Q."/>
            <person name="Zhou H."/>
            <person name="Devos K.M."/>
            <person name="Bennetzen J.L."/>
            <person name="Unver T."/>
            <person name="Budak H."/>
            <person name="Gulick P.J."/>
            <person name="Galiba G."/>
            <person name="Kalapos B."/>
            <person name="Nelson D.R."/>
            <person name="Li P."/>
            <person name="You F.M."/>
            <person name="Luo M.C."/>
            <person name="Dvorak J."/>
        </authorList>
    </citation>
    <scope>NUCLEOTIDE SEQUENCE [LARGE SCALE GENOMIC DNA]</scope>
    <source>
        <strain evidence="2">cv. AL8/78</strain>
    </source>
</reference>
<dbReference type="Proteomes" id="UP000015105">
    <property type="component" value="Chromosome 6D"/>
</dbReference>
<keyword evidence="3" id="KW-1185">Reference proteome</keyword>
<dbReference type="Gramene" id="AET6Gv20942000.6">
    <property type="protein sequence ID" value="AET6Gv20942000.6"/>
    <property type="gene ID" value="AET6Gv20942000"/>
</dbReference>
<proteinExistence type="predicted"/>
<protein>
    <submittedName>
        <fullName evidence="2">Uncharacterized protein</fullName>
    </submittedName>
</protein>
<reference evidence="2" key="4">
    <citation type="submission" date="2019-03" db="UniProtKB">
        <authorList>
            <consortium name="EnsemblPlants"/>
        </authorList>
    </citation>
    <scope>IDENTIFICATION</scope>
</reference>
<reference evidence="3" key="2">
    <citation type="journal article" date="2017" name="Nat. Plants">
        <title>The Aegilops tauschii genome reveals multiple impacts of transposons.</title>
        <authorList>
            <person name="Zhao G."/>
            <person name="Zou C."/>
            <person name="Li K."/>
            <person name="Wang K."/>
            <person name="Li T."/>
            <person name="Gao L."/>
            <person name="Zhang X."/>
            <person name="Wang H."/>
            <person name="Yang Z."/>
            <person name="Liu X."/>
            <person name="Jiang W."/>
            <person name="Mao L."/>
            <person name="Kong X."/>
            <person name="Jiao Y."/>
            <person name="Jia J."/>
        </authorList>
    </citation>
    <scope>NUCLEOTIDE SEQUENCE [LARGE SCALE GENOMIC DNA]</scope>
    <source>
        <strain evidence="3">cv. AL8/78</strain>
    </source>
</reference>
<feature type="compositionally biased region" description="Low complexity" evidence="1">
    <location>
        <begin position="1"/>
        <end position="12"/>
    </location>
</feature>
<organism evidence="2 3">
    <name type="scientific">Aegilops tauschii subsp. strangulata</name>
    <name type="common">Goatgrass</name>
    <dbReference type="NCBI Taxonomy" id="200361"/>
    <lineage>
        <taxon>Eukaryota</taxon>
        <taxon>Viridiplantae</taxon>
        <taxon>Streptophyta</taxon>
        <taxon>Embryophyta</taxon>
        <taxon>Tracheophyta</taxon>
        <taxon>Spermatophyta</taxon>
        <taxon>Magnoliopsida</taxon>
        <taxon>Liliopsida</taxon>
        <taxon>Poales</taxon>
        <taxon>Poaceae</taxon>
        <taxon>BOP clade</taxon>
        <taxon>Pooideae</taxon>
        <taxon>Triticodae</taxon>
        <taxon>Triticeae</taxon>
        <taxon>Triticinae</taxon>
        <taxon>Aegilops</taxon>
    </lineage>
</organism>
<feature type="compositionally biased region" description="Pro residues" evidence="1">
    <location>
        <begin position="13"/>
        <end position="24"/>
    </location>
</feature>
<dbReference type="EnsemblPlants" id="AET6Gv20942000.6">
    <property type="protein sequence ID" value="AET6Gv20942000.6"/>
    <property type="gene ID" value="AET6Gv20942000"/>
</dbReference>
<reference evidence="3" key="1">
    <citation type="journal article" date="2014" name="Science">
        <title>Ancient hybridizations among the ancestral genomes of bread wheat.</title>
        <authorList>
            <consortium name="International Wheat Genome Sequencing Consortium,"/>
            <person name="Marcussen T."/>
            <person name="Sandve S.R."/>
            <person name="Heier L."/>
            <person name="Spannagl M."/>
            <person name="Pfeifer M."/>
            <person name="Jakobsen K.S."/>
            <person name="Wulff B.B."/>
            <person name="Steuernagel B."/>
            <person name="Mayer K.F."/>
            <person name="Olsen O.A."/>
        </authorList>
    </citation>
    <scope>NUCLEOTIDE SEQUENCE [LARGE SCALE GENOMIC DNA]</scope>
    <source>
        <strain evidence="3">cv. AL8/78</strain>
    </source>
</reference>
<reference evidence="2" key="3">
    <citation type="journal article" date="2017" name="Nature">
        <title>Genome sequence of the progenitor of the wheat D genome Aegilops tauschii.</title>
        <authorList>
            <person name="Luo M.C."/>
            <person name="Gu Y.Q."/>
            <person name="Puiu D."/>
            <person name="Wang H."/>
            <person name="Twardziok S.O."/>
            <person name="Deal K.R."/>
            <person name="Huo N."/>
            <person name="Zhu T."/>
            <person name="Wang L."/>
            <person name="Wang Y."/>
            <person name="McGuire P.E."/>
            <person name="Liu S."/>
            <person name="Long H."/>
            <person name="Ramasamy R.K."/>
            <person name="Rodriguez J.C."/>
            <person name="Van S.L."/>
            <person name="Yuan L."/>
            <person name="Wang Z."/>
            <person name="Xia Z."/>
            <person name="Xiao L."/>
            <person name="Anderson O.D."/>
            <person name="Ouyang S."/>
            <person name="Liang Y."/>
            <person name="Zimin A.V."/>
            <person name="Pertea G."/>
            <person name="Qi P."/>
            <person name="Bennetzen J.L."/>
            <person name="Dai X."/>
            <person name="Dawson M.W."/>
            <person name="Muller H.G."/>
            <person name="Kugler K."/>
            <person name="Rivarola-Duarte L."/>
            <person name="Spannagl M."/>
            <person name="Mayer K.F.X."/>
            <person name="Lu F.H."/>
            <person name="Bevan M.W."/>
            <person name="Leroy P."/>
            <person name="Li P."/>
            <person name="You F.M."/>
            <person name="Sun Q."/>
            <person name="Liu Z."/>
            <person name="Lyons E."/>
            <person name="Wicker T."/>
            <person name="Salzberg S.L."/>
            <person name="Devos K.M."/>
            <person name="Dvorak J."/>
        </authorList>
    </citation>
    <scope>NUCLEOTIDE SEQUENCE [LARGE SCALE GENOMIC DNA]</scope>
    <source>
        <strain evidence="2">cv. AL8/78</strain>
    </source>
</reference>
<name>A0A453Q1K4_AEGTS</name>
<evidence type="ECO:0000256" key="1">
    <source>
        <dbReference type="SAM" id="MobiDB-lite"/>
    </source>
</evidence>
<feature type="region of interest" description="Disordered" evidence="1">
    <location>
        <begin position="1"/>
        <end position="56"/>
    </location>
</feature>
<dbReference type="AlphaFoldDB" id="A0A453Q1K4"/>
<feature type="compositionally biased region" description="Low complexity" evidence="1">
    <location>
        <begin position="25"/>
        <end position="34"/>
    </location>
</feature>